<dbReference type="Pfam" id="PF03715">
    <property type="entry name" value="Noc2"/>
    <property type="match status" value="1"/>
</dbReference>
<dbReference type="PANTHER" id="PTHR12687:SF8">
    <property type="entry name" value="PROTEIN REBELOTE"/>
    <property type="match status" value="1"/>
</dbReference>
<keyword evidence="6" id="KW-1185">Reference proteome</keyword>
<sequence length="751" mass="85678">MFGSCTSNIESHSCSGFHYYIMPSILQNSMSAFELDEALMGKLGKKARKFAKKNLPSVLKQRRKNKIVFKKRPSKKDRTDVAEKEVVKKADLCNGRTSDNEVTVSTSLDALFSEDDNIMVLYDSDSDGYLSEDPSIGNLVEHDNDVTLEDVENKRTSSVHNQKVYEELTAQKKMLDKLKKKDQKFVKFLESYNKGEISQNQEMYSDEDEDENHMVLDDSATTKHKVLTSSLISKLSKLVTEEHNEPALIILLNAYRAACHFGPEETGPTIQDSETFCNIYTFMLREADNVFRVLLKIPSNCKKDPLLELKNTSRWKKVQPMIKSYLRSTLFLLKQVTDSEILAFSLNRLRASIVFFAAFPTLLNRLIQIIIPLWATGDEVLSVSSSLVIQDVVSVCGSTYFDTCFIKTYKAYIARCRTMETIDTKHIEFLRDSFINLCSLDLEKSCNKALVSIQQLSNILKHARQKDNKEAIKKIYSWQYVQCVDIWVLFISANVNECDVQSLLYAMIQLINGVACLFPGPKYLPLRIRCIQWLNKLSSSCGIFIPVGSLILDMVEYKVNEGGKSRKSVKLASELKLPKFWLKSQNFVEQCVNSAIELLAVHFIQWSYHISFPELAIIPLIRLKKFYERSTVESLRRVVKRLMDMVEQNVEFVQKKRDDVAFSPKDHESVNLFLQLEKGTLNSSFTQYYKSIIEKAASKMPTSLVEPKRVKRKKTQDAGGDNKISNSEQSGPVTANGDANLKSKKRRGVEI</sequence>
<gene>
    <name evidence="5" type="ORF">QVD17_30030</name>
</gene>
<feature type="region of interest" description="Disordered" evidence="4">
    <location>
        <begin position="703"/>
        <end position="751"/>
    </location>
</feature>
<dbReference type="EMBL" id="JAUHHV010000008">
    <property type="protein sequence ID" value="KAK1414286.1"/>
    <property type="molecule type" value="Genomic_DNA"/>
</dbReference>
<evidence type="ECO:0000313" key="6">
    <source>
        <dbReference type="Proteomes" id="UP001229421"/>
    </source>
</evidence>
<keyword evidence="3" id="KW-0539">Nucleus</keyword>
<evidence type="ECO:0000256" key="1">
    <source>
        <dbReference type="ARBA" id="ARBA00004123"/>
    </source>
</evidence>
<dbReference type="GO" id="GO:0030690">
    <property type="term" value="C:Noc1p-Noc2p complex"/>
    <property type="evidence" value="ECO:0007669"/>
    <property type="project" value="TreeGrafter"/>
</dbReference>
<accession>A0AAD8NMX2</accession>
<organism evidence="5 6">
    <name type="scientific">Tagetes erecta</name>
    <name type="common">African marigold</name>
    <dbReference type="NCBI Taxonomy" id="13708"/>
    <lineage>
        <taxon>Eukaryota</taxon>
        <taxon>Viridiplantae</taxon>
        <taxon>Streptophyta</taxon>
        <taxon>Embryophyta</taxon>
        <taxon>Tracheophyta</taxon>
        <taxon>Spermatophyta</taxon>
        <taxon>Magnoliopsida</taxon>
        <taxon>eudicotyledons</taxon>
        <taxon>Gunneridae</taxon>
        <taxon>Pentapetalae</taxon>
        <taxon>asterids</taxon>
        <taxon>campanulids</taxon>
        <taxon>Asterales</taxon>
        <taxon>Asteraceae</taxon>
        <taxon>Asteroideae</taxon>
        <taxon>Heliantheae alliance</taxon>
        <taxon>Tageteae</taxon>
        <taxon>Tagetes</taxon>
    </lineage>
</organism>
<evidence type="ECO:0000256" key="3">
    <source>
        <dbReference type="ARBA" id="ARBA00023242"/>
    </source>
</evidence>
<dbReference type="GO" id="GO:0005654">
    <property type="term" value="C:nucleoplasm"/>
    <property type="evidence" value="ECO:0007669"/>
    <property type="project" value="TreeGrafter"/>
</dbReference>
<dbReference type="GO" id="GO:0005730">
    <property type="term" value="C:nucleolus"/>
    <property type="evidence" value="ECO:0007669"/>
    <property type="project" value="TreeGrafter"/>
</dbReference>
<dbReference type="Proteomes" id="UP001229421">
    <property type="component" value="Unassembled WGS sequence"/>
</dbReference>
<evidence type="ECO:0000256" key="2">
    <source>
        <dbReference type="ARBA" id="ARBA00005907"/>
    </source>
</evidence>
<comment type="similarity">
    <text evidence="2">Belongs to the NOC2 family.</text>
</comment>
<dbReference type="GO" id="GO:0042273">
    <property type="term" value="P:ribosomal large subunit biogenesis"/>
    <property type="evidence" value="ECO:0007669"/>
    <property type="project" value="TreeGrafter"/>
</dbReference>
<name>A0AAD8NMX2_TARER</name>
<evidence type="ECO:0000313" key="5">
    <source>
        <dbReference type="EMBL" id="KAK1414286.1"/>
    </source>
</evidence>
<comment type="caution">
    <text evidence="5">The sequence shown here is derived from an EMBL/GenBank/DDBJ whole genome shotgun (WGS) entry which is preliminary data.</text>
</comment>
<feature type="compositionally biased region" description="Polar residues" evidence="4">
    <location>
        <begin position="723"/>
        <end position="733"/>
    </location>
</feature>
<proteinExistence type="inferred from homology"/>
<dbReference type="AlphaFoldDB" id="A0AAD8NMX2"/>
<evidence type="ECO:0008006" key="7">
    <source>
        <dbReference type="Google" id="ProtNLM"/>
    </source>
</evidence>
<reference evidence="5" key="1">
    <citation type="journal article" date="2023" name="bioRxiv">
        <title>Improved chromosome-level genome assembly for marigold (Tagetes erecta).</title>
        <authorList>
            <person name="Jiang F."/>
            <person name="Yuan L."/>
            <person name="Wang S."/>
            <person name="Wang H."/>
            <person name="Xu D."/>
            <person name="Wang A."/>
            <person name="Fan W."/>
        </authorList>
    </citation>
    <scope>NUCLEOTIDE SEQUENCE</scope>
    <source>
        <strain evidence="5">WSJ</strain>
        <tissue evidence="5">Leaf</tissue>
    </source>
</reference>
<dbReference type="PANTHER" id="PTHR12687">
    <property type="entry name" value="NUCLEOLAR COMPLEX 2 AND RAD4-RELATED"/>
    <property type="match status" value="1"/>
</dbReference>
<evidence type="ECO:0000256" key="4">
    <source>
        <dbReference type="SAM" id="MobiDB-lite"/>
    </source>
</evidence>
<protein>
    <recommendedName>
        <fullName evidence="7">Nucleolar complex protein 2 homolog</fullName>
    </recommendedName>
</protein>
<dbReference type="InterPro" id="IPR005343">
    <property type="entry name" value="Noc2"/>
</dbReference>
<comment type="subcellular location">
    <subcellularLocation>
        <location evidence="1">Nucleus</location>
    </subcellularLocation>
</comment>
<feature type="compositionally biased region" description="Basic residues" evidence="4">
    <location>
        <begin position="742"/>
        <end position="751"/>
    </location>
</feature>
<dbReference type="GO" id="GO:0030691">
    <property type="term" value="C:Noc2p-Noc3p complex"/>
    <property type="evidence" value="ECO:0007669"/>
    <property type="project" value="TreeGrafter"/>
</dbReference>